<reference evidence="3" key="1">
    <citation type="submission" date="2020-10" db="EMBL/GenBank/DDBJ databases">
        <authorList>
            <person name="Abbas A."/>
            <person name="Razzaq R."/>
            <person name="Waqas M."/>
            <person name="Abbas N."/>
            <person name="Nielsen T.K."/>
            <person name="Hansen L.H."/>
            <person name="Hussain S."/>
            <person name="Shahid M."/>
        </authorList>
    </citation>
    <scope>NUCLEOTIDE SEQUENCE</scope>
    <source>
        <strain evidence="3">S14</strain>
    </source>
</reference>
<accession>A0ABU1DKB1</accession>
<name>A0ABU1DKB1_9HYPH</name>
<evidence type="ECO:0000259" key="2">
    <source>
        <dbReference type="Pfam" id="PF07940"/>
    </source>
</evidence>
<evidence type="ECO:0000313" key="4">
    <source>
        <dbReference type="Proteomes" id="UP001181622"/>
    </source>
</evidence>
<dbReference type="EMBL" id="JADBEO010000057">
    <property type="protein sequence ID" value="MDR4308568.1"/>
    <property type="molecule type" value="Genomic_DNA"/>
</dbReference>
<dbReference type="Pfam" id="PF07940">
    <property type="entry name" value="Hepar_II_III_C"/>
    <property type="match status" value="1"/>
</dbReference>
<comment type="caution">
    <text evidence="3">The sequence shown here is derived from an EMBL/GenBank/DDBJ whole genome shotgun (WGS) entry which is preliminary data.</text>
</comment>
<comment type="subcellular location">
    <subcellularLocation>
        <location evidence="1">Cell envelope</location>
    </subcellularLocation>
</comment>
<sequence>MGALGERLRLAAKILAHGSRTARRRLGGLLSVRPPSRGVDKLLLAPQDLRTSDPTVASDIYAGRFSFAGQTVVVGGASPFLAEPPSADWAAELHGFGWLRHLREAGTTLAHANARALVEEWIALKGGPDTAAREPEVAARRLISWLSHSPLILDGADRVFYRRFLRALVRETRRLNRSAERAGEGAPRLVVAASLAFAGLCLSGETRLQRASAKGLGEEIDRQILPDGGHVGRDPNDLVELLIDLIPLRQAFAARNLQPPQQLVTAIDRMTPMLRFFRHGDGDFAHFNGAGATAADLLATVLAYDDARGQPLDDAAHSGYQRMSAGETLLIIDAGPPPPFEVSEKAHAGCLSFEFSRGPERIVVNCGAPRFGRDDWERAARATAAHSTATIDDESSCRFARGGARRLLGPRILAGPVEVPVSRRRDLRGVTVMASHDGYAERFGVIHERSVTLGPGGETLSGEDVFRGAGDAATRGGREVALRFHLHPAVRASVTQEGRGVLLALPSGAGWSFSAEDGAVSLEESVFLAGALGPRRSEQIVVRAPLGAALRLAWAFERMSAEAQPRRMPAAGDFNALPL</sequence>
<dbReference type="InterPro" id="IPR012480">
    <property type="entry name" value="Hepar_II_III_C"/>
</dbReference>
<gene>
    <name evidence="3" type="ORF">IHQ68_18260</name>
</gene>
<protein>
    <submittedName>
        <fullName evidence="3">Heparinase II/III family protein</fullName>
    </submittedName>
</protein>
<proteinExistence type="predicted"/>
<dbReference type="InterPro" id="IPR008929">
    <property type="entry name" value="Chondroitin_lyas"/>
</dbReference>
<keyword evidence="4" id="KW-1185">Reference proteome</keyword>
<dbReference type="Gene3D" id="2.70.98.70">
    <property type="match status" value="1"/>
</dbReference>
<organism evidence="3 4">
    <name type="scientific">Chelatococcus sambhunathii</name>
    <dbReference type="NCBI Taxonomy" id="363953"/>
    <lineage>
        <taxon>Bacteria</taxon>
        <taxon>Pseudomonadati</taxon>
        <taxon>Pseudomonadota</taxon>
        <taxon>Alphaproteobacteria</taxon>
        <taxon>Hyphomicrobiales</taxon>
        <taxon>Chelatococcaceae</taxon>
        <taxon>Chelatococcus</taxon>
    </lineage>
</organism>
<evidence type="ECO:0000256" key="1">
    <source>
        <dbReference type="ARBA" id="ARBA00004196"/>
    </source>
</evidence>
<dbReference type="Proteomes" id="UP001181622">
    <property type="component" value="Unassembled WGS sequence"/>
</dbReference>
<evidence type="ECO:0000313" key="3">
    <source>
        <dbReference type="EMBL" id="MDR4308568.1"/>
    </source>
</evidence>
<dbReference type="Gene3D" id="1.50.10.100">
    <property type="entry name" value="Chondroitin AC/alginate lyase"/>
    <property type="match status" value="1"/>
</dbReference>
<feature type="domain" description="Heparinase II/III-like C-terminal" evidence="2">
    <location>
        <begin position="308"/>
        <end position="546"/>
    </location>
</feature>